<accession>A0A7R7VTS0</accession>
<sequence>MARSMNLTLVTFVQTTRIFPDQNHQPIEARITQAVPGLAPEPGQARYWKGPSEVSPSECIALEPRQQQGQREEDVRVFGGDAAT</sequence>
<protein>
    <submittedName>
        <fullName evidence="2">Uncharacterized protein</fullName>
    </submittedName>
</protein>
<evidence type="ECO:0000256" key="1">
    <source>
        <dbReference type="SAM" id="MobiDB-lite"/>
    </source>
</evidence>
<feature type="region of interest" description="Disordered" evidence="1">
    <location>
        <begin position="63"/>
        <end position="84"/>
    </location>
</feature>
<dbReference type="RefSeq" id="XP_043139167.1">
    <property type="nucleotide sequence ID" value="XM_043281715.1"/>
</dbReference>
<evidence type="ECO:0000313" key="2">
    <source>
        <dbReference type="EMBL" id="BCR90645.1"/>
    </source>
</evidence>
<dbReference type="EMBL" id="AP024421">
    <property type="protein sequence ID" value="BCR90645.1"/>
    <property type="molecule type" value="Genomic_DNA"/>
</dbReference>
<reference evidence="2" key="2">
    <citation type="submission" date="2021-02" db="EMBL/GenBank/DDBJ databases">
        <title>Aspergillus chevalieri M1 genome sequence.</title>
        <authorList>
            <person name="Kadooka C."/>
            <person name="Mori K."/>
            <person name="Futagami T."/>
        </authorList>
    </citation>
    <scope>NUCLEOTIDE SEQUENCE</scope>
    <source>
        <strain evidence="2">M1</strain>
    </source>
</reference>
<dbReference type="KEGG" id="ache:ACHE_60531A"/>
<keyword evidence="3" id="KW-1185">Reference proteome</keyword>
<gene>
    <name evidence="2" type="ORF">ACHE_60531A</name>
</gene>
<evidence type="ECO:0000313" key="3">
    <source>
        <dbReference type="Proteomes" id="UP000637239"/>
    </source>
</evidence>
<organism evidence="2 3">
    <name type="scientific">Aspergillus chevalieri</name>
    <name type="common">Eurotium chevalieri</name>
    <dbReference type="NCBI Taxonomy" id="182096"/>
    <lineage>
        <taxon>Eukaryota</taxon>
        <taxon>Fungi</taxon>
        <taxon>Dikarya</taxon>
        <taxon>Ascomycota</taxon>
        <taxon>Pezizomycotina</taxon>
        <taxon>Eurotiomycetes</taxon>
        <taxon>Eurotiomycetidae</taxon>
        <taxon>Eurotiales</taxon>
        <taxon>Aspergillaceae</taxon>
        <taxon>Aspergillus</taxon>
        <taxon>Aspergillus subgen. Aspergillus</taxon>
    </lineage>
</organism>
<proteinExistence type="predicted"/>
<reference evidence="2" key="1">
    <citation type="submission" date="2021-01" db="EMBL/GenBank/DDBJ databases">
        <authorList>
            <consortium name="Aspergillus chevalieri M1 genome sequencing consortium"/>
            <person name="Kazuki M."/>
            <person name="Futagami T."/>
        </authorList>
    </citation>
    <scope>NUCLEOTIDE SEQUENCE</scope>
    <source>
        <strain evidence="2">M1</strain>
    </source>
</reference>
<name>A0A7R7VTS0_ASPCH</name>
<dbReference type="GeneID" id="66985003"/>
<dbReference type="AlphaFoldDB" id="A0A7R7VTS0"/>
<dbReference type="Proteomes" id="UP000637239">
    <property type="component" value="Chromosome 6"/>
</dbReference>